<accession>A0A3D9H8I4</accession>
<dbReference type="Proteomes" id="UP000256845">
    <property type="component" value="Unassembled WGS sequence"/>
</dbReference>
<dbReference type="SUPFAM" id="SSF53795">
    <property type="entry name" value="PEP carboxykinase-like"/>
    <property type="match status" value="1"/>
</dbReference>
<keyword evidence="1" id="KW-0418">Kinase</keyword>
<sequence length="358" mass="39346">MKVIEAAERLINGRELIEGSVTLDLDGFTVAVYSNDERMLERLGIYFSSVLGAGEPDVEILVLEGAVPELELAFADWSREPGKTGRKDAIADLEDGRILRKVRTGMTFLQSRSHLIAAGACLANDNQVINFILNQQMSHIQNHGGLICHASGLVRQGRGLGIAGFSGGGKSTLMLKMMEQDDVDFLTNDRLFLTPEAGAVTAHGIAKMPRVNPGTLLNSDRLRTLLGEERCRELDSLPVSALWDLEEKYDVDIEDFYGEGRIAARAPFGAFLILNWKRDGMEDCEIAPVELDERPDLLPAVMKSPGPFHQDTEGRFLEDGAVLDPAPYLACLTNRPIFEATGKVDFDAAVRFIQAMKL</sequence>
<comment type="caution">
    <text evidence="1">The sequence shown here is derived from an EMBL/GenBank/DDBJ whole genome shotgun (WGS) entry which is preliminary data.</text>
</comment>
<evidence type="ECO:0000313" key="1">
    <source>
        <dbReference type="EMBL" id="RED45803.1"/>
    </source>
</evidence>
<dbReference type="AlphaFoldDB" id="A0A3D9H8I4"/>
<name>A0A3D9H8I4_9PROT</name>
<proteinExistence type="predicted"/>
<dbReference type="InterPro" id="IPR027597">
    <property type="entry name" value="HprK-rel_B"/>
</dbReference>
<dbReference type="InterPro" id="IPR027417">
    <property type="entry name" value="P-loop_NTPase"/>
</dbReference>
<organism evidence="1 2">
    <name type="scientific">Aestuariispira insulae</name>
    <dbReference type="NCBI Taxonomy" id="1461337"/>
    <lineage>
        <taxon>Bacteria</taxon>
        <taxon>Pseudomonadati</taxon>
        <taxon>Pseudomonadota</taxon>
        <taxon>Alphaproteobacteria</taxon>
        <taxon>Rhodospirillales</taxon>
        <taxon>Kiloniellaceae</taxon>
        <taxon>Aestuariispira</taxon>
    </lineage>
</organism>
<keyword evidence="1" id="KW-0808">Transferase</keyword>
<evidence type="ECO:0000313" key="2">
    <source>
        <dbReference type="Proteomes" id="UP000256845"/>
    </source>
</evidence>
<dbReference type="RefSeq" id="WP_115938373.1">
    <property type="nucleotide sequence ID" value="NZ_QRDW01000011.1"/>
</dbReference>
<gene>
    <name evidence="1" type="ORF">DFP90_11150</name>
</gene>
<dbReference type="Gene3D" id="3.40.50.300">
    <property type="entry name" value="P-loop containing nucleotide triphosphate hydrolases"/>
    <property type="match status" value="1"/>
</dbReference>
<protein>
    <submittedName>
        <fullName evidence="1">HprK-related kinase B</fullName>
    </submittedName>
</protein>
<keyword evidence="2" id="KW-1185">Reference proteome</keyword>
<dbReference type="NCBIfam" id="TIGR04355">
    <property type="entry name" value="HprK_rel_B"/>
    <property type="match status" value="1"/>
</dbReference>
<dbReference type="EMBL" id="QRDW01000011">
    <property type="protein sequence ID" value="RED45803.1"/>
    <property type="molecule type" value="Genomic_DNA"/>
</dbReference>
<dbReference type="GO" id="GO:0016301">
    <property type="term" value="F:kinase activity"/>
    <property type="evidence" value="ECO:0007669"/>
    <property type="project" value="UniProtKB-KW"/>
</dbReference>
<dbReference type="OrthoDB" id="5443147at2"/>
<reference evidence="1 2" key="1">
    <citation type="submission" date="2018-07" db="EMBL/GenBank/DDBJ databases">
        <title>Genomic Encyclopedia of Type Strains, Phase III (KMG-III): the genomes of soil and plant-associated and newly described type strains.</title>
        <authorList>
            <person name="Whitman W."/>
        </authorList>
    </citation>
    <scope>NUCLEOTIDE SEQUENCE [LARGE SCALE GENOMIC DNA]</scope>
    <source>
        <strain evidence="1 2">CECT 8488</strain>
    </source>
</reference>